<reference evidence="4" key="1">
    <citation type="journal article" date="2019" name="Int. J. Syst. Evol. Microbiol.">
        <title>The Global Catalogue of Microorganisms (GCM) 10K type strain sequencing project: providing services to taxonomists for standard genome sequencing and annotation.</title>
        <authorList>
            <consortium name="The Broad Institute Genomics Platform"/>
            <consortium name="The Broad Institute Genome Sequencing Center for Infectious Disease"/>
            <person name="Wu L."/>
            <person name="Ma J."/>
        </authorList>
    </citation>
    <scope>NUCLEOTIDE SEQUENCE [LARGE SCALE GENOMIC DNA]</scope>
    <source>
        <strain evidence="4">2902at01</strain>
    </source>
</reference>
<organism evidence="3 4">
    <name type="scientific">Micromonospora zhanjiangensis</name>
    <dbReference type="NCBI Taxonomy" id="1522057"/>
    <lineage>
        <taxon>Bacteria</taxon>
        <taxon>Bacillati</taxon>
        <taxon>Actinomycetota</taxon>
        <taxon>Actinomycetes</taxon>
        <taxon>Micromonosporales</taxon>
        <taxon>Micromonosporaceae</taxon>
        <taxon>Micromonospora</taxon>
    </lineage>
</organism>
<dbReference type="EMBL" id="JBHSBN010000013">
    <property type="protein sequence ID" value="MFC4108097.1"/>
    <property type="molecule type" value="Genomic_DNA"/>
</dbReference>
<sequence>MSTVDPEPDATRVPAEHPHPGPSATERPVSPVGEHPVAPAGPGRPRRPGRTLAVGAAATAALIALGALLGLVWSLAAPGVEVVKTERGIFPTSPEPEGFVASDGWFTLLGLGFGILAAIALWLLLRRHRGPVGMLASALGGLGAAVVAWQLGRRIGLGEYEHLKATAAVGQVFVKPPDLRAGGFVWLYDVLPVIRGDLLMPAFGAVVTYTLLAGWSRWASLRPEPEPEPEPEPTDPDWLPPVPPASITPPAPAAPAPNPAGGPPHPPTSPSSPPAG</sequence>
<evidence type="ECO:0000313" key="4">
    <source>
        <dbReference type="Proteomes" id="UP001595868"/>
    </source>
</evidence>
<dbReference type="Proteomes" id="UP001595868">
    <property type="component" value="Unassembled WGS sequence"/>
</dbReference>
<feature type="compositionally biased region" description="Acidic residues" evidence="1">
    <location>
        <begin position="226"/>
        <end position="235"/>
    </location>
</feature>
<keyword evidence="2" id="KW-0812">Transmembrane</keyword>
<name>A0ABV8KQB4_9ACTN</name>
<keyword evidence="4" id="KW-1185">Reference proteome</keyword>
<protein>
    <submittedName>
        <fullName evidence="3">DUF2567 domain-containing protein</fullName>
    </submittedName>
</protein>
<feature type="region of interest" description="Disordered" evidence="1">
    <location>
        <begin position="1"/>
        <end position="50"/>
    </location>
</feature>
<keyword evidence="2" id="KW-1133">Transmembrane helix</keyword>
<evidence type="ECO:0000256" key="1">
    <source>
        <dbReference type="SAM" id="MobiDB-lite"/>
    </source>
</evidence>
<dbReference type="InterPro" id="IPR021213">
    <property type="entry name" value="DUF2567"/>
</dbReference>
<feature type="compositionally biased region" description="Pro residues" evidence="1">
    <location>
        <begin position="238"/>
        <end position="276"/>
    </location>
</feature>
<gene>
    <name evidence="3" type="ORF">ACFOX0_19465</name>
</gene>
<feature type="region of interest" description="Disordered" evidence="1">
    <location>
        <begin position="222"/>
        <end position="276"/>
    </location>
</feature>
<dbReference type="Pfam" id="PF10821">
    <property type="entry name" value="DUF2567"/>
    <property type="match status" value="1"/>
</dbReference>
<keyword evidence="2" id="KW-0472">Membrane</keyword>
<comment type="caution">
    <text evidence="3">The sequence shown here is derived from an EMBL/GenBank/DDBJ whole genome shotgun (WGS) entry which is preliminary data.</text>
</comment>
<dbReference type="RefSeq" id="WP_377547874.1">
    <property type="nucleotide sequence ID" value="NZ_JBHSBN010000013.1"/>
</dbReference>
<feature type="transmembrane region" description="Helical" evidence="2">
    <location>
        <begin position="105"/>
        <end position="125"/>
    </location>
</feature>
<accession>A0ABV8KQB4</accession>
<evidence type="ECO:0000256" key="2">
    <source>
        <dbReference type="SAM" id="Phobius"/>
    </source>
</evidence>
<feature type="transmembrane region" description="Helical" evidence="2">
    <location>
        <begin position="198"/>
        <end position="215"/>
    </location>
</feature>
<evidence type="ECO:0000313" key="3">
    <source>
        <dbReference type="EMBL" id="MFC4108097.1"/>
    </source>
</evidence>
<proteinExistence type="predicted"/>
<feature type="transmembrane region" description="Helical" evidence="2">
    <location>
        <begin position="52"/>
        <end position="76"/>
    </location>
</feature>
<feature type="transmembrane region" description="Helical" evidence="2">
    <location>
        <begin position="132"/>
        <end position="151"/>
    </location>
</feature>